<evidence type="ECO:0000313" key="2">
    <source>
        <dbReference type="Proteomes" id="UP000008237"/>
    </source>
</evidence>
<gene>
    <name evidence="1" type="ORF">EAI_15423</name>
</gene>
<proteinExistence type="predicted"/>
<dbReference type="Proteomes" id="UP000008237">
    <property type="component" value="Unassembled WGS sequence"/>
</dbReference>
<reference evidence="1 2" key="1">
    <citation type="journal article" date="2010" name="Science">
        <title>Genomic comparison of the ants Camponotus floridanus and Harpegnathos saltator.</title>
        <authorList>
            <person name="Bonasio R."/>
            <person name="Zhang G."/>
            <person name="Ye C."/>
            <person name="Mutti N.S."/>
            <person name="Fang X."/>
            <person name="Qin N."/>
            <person name="Donahue G."/>
            <person name="Yang P."/>
            <person name="Li Q."/>
            <person name="Li C."/>
            <person name="Zhang P."/>
            <person name="Huang Z."/>
            <person name="Berger S.L."/>
            <person name="Reinberg D."/>
            <person name="Wang J."/>
            <person name="Liebig J."/>
        </authorList>
    </citation>
    <scope>NUCLEOTIDE SEQUENCE [LARGE SCALE GENOMIC DNA]</scope>
    <source>
        <strain evidence="1 2">R22 G/1</strain>
    </source>
</reference>
<protein>
    <submittedName>
        <fullName evidence="1">Uncharacterized protein</fullName>
    </submittedName>
</protein>
<feature type="non-terminal residue" evidence="1">
    <location>
        <position position="49"/>
    </location>
</feature>
<evidence type="ECO:0000313" key="1">
    <source>
        <dbReference type="EMBL" id="EFN83488.1"/>
    </source>
</evidence>
<dbReference type="EMBL" id="GL449017">
    <property type="protein sequence ID" value="EFN83488.1"/>
    <property type="molecule type" value="Genomic_DNA"/>
</dbReference>
<dbReference type="InParanoid" id="E2BLD6"/>
<feature type="non-terminal residue" evidence="1">
    <location>
        <position position="1"/>
    </location>
</feature>
<keyword evidence="2" id="KW-1185">Reference proteome</keyword>
<dbReference type="AlphaFoldDB" id="E2BLD6"/>
<sequence>YCFRRFKRYDDFGGTPQMLEADNFGVLFQHENPSRTRLELAEQLGVEQA</sequence>
<name>E2BLD6_HARSA</name>
<accession>E2BLD6</accession>
<organism evidence="2">
    <name type="scientific">Harpegnathos saltator</name>
    <name type="common">Jerdon's jumping ant</name>
    <dbReference type="NCBI Taxonomy" id="610380"/>
    <lineage>
        <taxon>Eukaryota</taxon>
        <taxon>Metazoa</taxon>
        <taxon>Ecdysozoa</taxon>
        <taxon>Arthropoda</taxon>
        <taxon>Hexapoda</taxon>
        <taxon>Insecta</taxon>
        <taxon>Pterygota</taxon>
        <taxon>Neoptera</taxon>
        <taxon>Endopterygota</taxon>
        <taxon>Hymenoptera</taxon>
        <taxon>Apocrita</taxon>
        <taxon>Aculeata</taxon>
        <taxon>Formicoidea</taxon>
        <taxon>Formicidae</taxon>
        <taxon>Ponerinae</taxon>
        <taxon>Ponerini</taxon>
        <taxon>Harpegnathos</taxon>
    </lineage>
</organism>